<keyword evidence="6" id="KW-1185">Reference proteome</keyword>
<feature type="transmembrane region" description="Helical" evidence="3">
    <location>
        <begin position="281"/>
        <end position="301"/>
    </location>
</feature>
<dbReference type="Proteomes" id="UP001152747">
    <property type="component" value="Unassembled WGS sequence"/>
</dbReference>
<keyword evidence="3" id="KW-0472">Membrane</keyword>
<name>A0A9P1IUC5_9PELO</name>
<feature type="transmembrane region" description="Helical" evidence="3">
    <location>
        <begin position="148"/>
        <end position="170"/>
    </location>
</feature>
<feature type="transmembrane region" description="Helical" evidence="3">
    <location>
        <begin position="182"/>
        <end position="203"/>
    </location>
</feature>
<keyword evidence="3" id="KW-1133">Transmembrane helix</keyword>
<dbReference type="GO" id="GO:0022857">
    <property type="term" value="F:transmembrane transporter activity"/>
    <property type="evidence" value="ECO:0007669"/>
    <property type="project" value="InterPro"/>
</dbReference>
<dbReference type="Gene3D" id="1.20.1250.20">
    <property type="entry name" value="MFS general substrate transporter like domains"/>
    <property type="match status" value="2"/>
</dbReference>
<evidence type="ECO:0000313" key="5">
    <source>
        <dbReference type="EMBL" id="CAI5451204.1"/>
    </source>
</evidence>
<feature type="transmembrane region" description="Helical" evidence="3">
    <location>
        <begin position="448"/>
        <end position="467"/>
    </location>
</feature>
<dbReference type="InterPro" id="IPR036259">
    <property type="entry name" value="MFS_trans_sf"/>
</dbReference>
<dbReference type="InterPro" id="IPR020846">
    <property type="entry name" value="MFS_dom"/>
</dbReference>
<protein>
    <recommendedName>
        <fullName evidence="4">Major facilitator superfamily (MFS) profile domain-containing protein</fullName>
    </recommendedName>
</protein>
<feature type="transmembrane region" description="Helical" evidence="3">
    <location>
        <begin position="95"/>
        <end position="116"/>
    </location>
</feature>
<dbReference type="AlphaFoldDB" id="A0A9P1IUC5"/>
<feature type="transmembrane region" description="Helical" evidence="3">
    <location>
        <begin position="215"/>
        <end position="234"/>
    </location>
</feature>
<sequence>MKVTPIEATQKPAPTISAPTISNSKTDQNKIENEKTGGVRYMILIVSMICLSSLMSNVVCFNFTIMCMPGIGESEDLVAFNKTQYDGYTRTEKTWLLSIVAVGAMIGVFPVTYGISVYGGKKIFTSAGILTTIATLLIPIFGPLDFNVFLALRFLQGVAFASVFPTVGSITSSWASLTQQGLFIAALTTFGQLSSIFSMPVAGELCVSPFGWKSVFYLHAFISVIAFTIWFFIFTDSPSDNKYVLTAELNEIQRDKSSEANAAAHERAAIPYLEILTTPSIWAVWVGALGDLIAVQLIHIYSPVYLHDIGGYSMKKTGLAAAVPVLFQFFVKLSAGHSSDRLHGVSETVKLRIFNTIALGASAAFLIALGFVDRGHGLLGLTLMTLATAMFGFNGGGFSKCAALVSRQYSHFVMANIQFLLCFSMLLCPILVSFLLKDGTIEEWRMVFFVHAGILIVCNAFFCWFATAKPAPWTDRSISASSSKNTPLYTYRV</sequence>
<proteinExistence type="predicted"/>
<evidence type="ECO:0000256" key="1">
    <source>
        <dbReference type="ARBA" id="ARBA00004141"/>
    </source>
</evidence>
<comment type="subcellular location">
    <subcellularLocation>
        <location evidence="1">Membrane</location>
        <topology evidence="1">Multi-pass membrane protein</topology>
    </subcellularLocation>
</comment>
<comment type="caution">
    <text evidence="5">The sequence shown here is derived from an EMBL/GenBank/DDBJ whole genome shotgun (WGS) entry which is preliminary data.</text>
</comment>
<dbReference type="PANTHER" id="PTHR45757:SF33">
    <property type="entry name" value="MAJOR FACILITATOR SUPERFAMILY (MFS) PROFILE DOMAIN-CONTAINING PROTEIN"/>
    <property type="match status" value="1"/>
</dbReference>
<feature type="transmembrane region" description="Helical" evidence="3">
    <location>
        <begin position="41"/>
        <end position="65"/>
    </location>
</feature>
<feature type="transmembrane region" description="Helical" evidence="3">
    <location>
        <begin position="378"/>
        <end position="396"/>
    </location>
</feature>
<evidence type="ECO:0000259" key="4">
    <source>
        <dbReference type="PROSITE" id="PS50850"/>
    </source>
</evidence>
<feature type="domain" description="Major facilitator superfamily (MFS) profile" evidence="4">
    <location>
        <begin position="41"/>
        <end position="470"/>
    </location>
</feature>
<reference evidence="5" key="1">
    <citation type="submission" date="2022-11" db="EMBL/GenBank/DDBJ databases">
        <authorList>
            <person name="Kikuchi T."/>
        </authorList>
    </citation>
    <scope>NUCLEOTIDE SEQUENCE</scope>
    <source>
        <strain evidence="5">PS1010</strain>
    </source>
</reference>
<dbReference type="EMBL" id="CANHGI010000005">
    <property type="protein sequence ID" value="CAI5451204.1"/>
    <property type="molecule type" value="Genomic_DNA"/>
</dbReference>
<dbReference type="PANTHER" id="PTHR45757">
    <property type="entry name" value="PROTEIN CBG23364-RELATED"/>
    <property type="match status" value="1"/>
</dbReference>
<organism evidence="5 6">
    <name type="scientific">Caenorhabditis angaria</name>
    <dbReference type="NCBI Taxonomy" id="860376"/>
    <lineage>
        <taxon>Eukaryota</taxon>
        <taxon>Metazoa</taxon>
        <taxon>Ecdysozoa</taxon>
        <taxon>Nematoda</taxon>
        <taxon>Chromadorea</taxon>
        <taxon>Rhabditida</taxon>
        <taxon>Rhabditina</taxon>
        <taxon>Rhabditomorpha</taxon>
        <taxon>Rhabditoidea</taxon>
        <taxon>Rhabditidae</taxon>
        <taxon>Peloderinae</taxon>
        <taxon>Caenorhabditis</taxon>
    </lineage>
</organism>
<feature type="region of interest" description="Disordered" evidence="2">
    <location>
        <begin position="1"/>
        <end position="29"/>
    </location>
</feature>
<dbReference type="GO" id="GO:0016020">
    <property type="term" value="C:membrane"/>
    <property type="evidence" value="ECO:0007669"/>
    <property type="project" value="UniProtKB-SubCell"/>
</dbReference>
<feature type="transmembrane region" description="Helical" evidence="3">
    <location>
        <begin position="352"/>
        <end position="372"/>
    </location>
</feature>
<dbReference type="InterPro" id="IPR011701">
    <property type="entry name" value="MFS"/>
</dbReference>
<feature type="transmembrane region" description="Helical" evidence="3">
    <location>
        <begin position="313"/>
        <end position="331"/>
    </location>
</feature>
<dbReference type="SUPFAM" id="SSF103473">
    <property type="entry name" value="MFS general substrate transporter"/>
    <property type="match status" value="1"/>
</dbReference>
<evidence type="ECO:0000256" key="3">
    <source>
        <dbReference type="SAM" id="Phobius"/>
    </source>
</evidence>
<dbReference type="OrthoDB" id="2985014at2759"/>
<dbReference type="Pfam" id="PF07690">
    <property type="entry name" value="MFS_1"/>
    <property type="match status" value="1"/>
</dbReference>
<dbReference type="PROSITE" id="PS50850">
    <property type="entry name" value="MFS"/>
    <property type="match status" value="1"/>
</dbReference>
<feature type="compositionally biased region" description="Polar residues" evidence="2">
    <location>
        <begin position="17"/>
        <end position="26"/>
    </location>
</feature>
<evidence type="ECO:0000256" key="2">
    <source>
        <dbReference type="SAM" id="MobiDB-lite"/>
    </source>
</evidence>
<evidence type="ECO:0000313" key="6">
    <source>
        <dbReference type="Proteomes" id="UP001152747"/>
    </source>
</evidence>
<accession>A0A9P1IUC5</accession>
<feature type="transmembrane region" description="Helical" evidence="3">
    <location>
        <begin position="417"/>
        <end position="436"/>
    </location>
</feature>
<gene>
    <name evidence="5" type="ORF">CAMP_LOCUS13841</name>
</gene>
<feature type="transmembrane region" description="Helical" evidence="3">
    <location>
        <begin position="123"/>
        <end position="142"/>
    </location>
</feature>
<keyword evidence="3" id="KW-0812">Transmembrane</keyword>